<feature type="region of interest" description="Disordered" evidence="1">
    <location>
        <begin position="32"/>
        <end position="61"/>
    </location>
</feature>
<dbReference type="SMART" id="SM00287">
    <property type="entry name" value="SH3b"/>
    <property type="match status" value="2"/>
</dbReference>
<accession>A0A1H0IJN0</accession>
<evidence type="ECO:0000256" key="2">
    <source>
        <dbReference type="SAM" id="SignalP"/>
    </source>
</evidence>
<proteinExistence type="predicted"/>
<protein>
    <submittedName>
        <fullName evidence="4">SH3-like domain-containing protein</fullName>
    </submittedName>
</protein>
<feature type="domain" description="SH3b" evidence="3">
    <location>
        <begin position="66"/>
        <end position="129"/>
    </location>
</feature>
<feature type="compositionally biased region" description="Low complexity" evidence="1">
    <location>
        <begin position="32"/>
        <end position="46"/>
    </location>
</feature>
<name>A0A1H0IJN0_9HYPH</name>
<feature type="signal peptide" evidence="2">
    <location>
        <begin position="1"/>
        <end position="31"/>
    </location>
</feature>
<dbReference type="STRING" id="1166073.SAMN05192530_105183"/>
<dbReference type="Proteomes" id="UP000198793">
    <property type="component" value="Unassembled WGS sequence"/>
</dbReference>
<keyword evidence="2" id="KW-0732">Signal</keyword>
<evidence type="ECO:0000256" key="1">
    <source>
        <dbReference type="SAM" id="MobiDB-lite"/>
    </source>
</evidence>
<evidence type="ECO:0000313" key="4">
    <source>
        <dbReference type="EMBL" id="SDO31500.1"/>
    </source>
</evidence>
<dbReference type="InterPro" id="IPR003646">
    <property type="entry name" value="SH3-like_bac-type"/>
</dbReference>
<dbReference type="AlphaFoldDB" id="A0A1H0IJN0"/>
<dbReference type="Pfam" id="PF06347">
    <property type="entry name" value="SH3_4"/>
    <property type="match status" value="2"/>
</dbReference>
<dbReference type="InterPro" id="IPR010466">
    <property type="entry name" value="DUF1058"/>
</dbReference>
<keyword evidence="5" id="KW-1185">Reference proteome</keyword>
<evidence type="ECO:0000313" key="5">
    <source>
        <dbReference type="Proteomes" id="UP000198793"/>
    </source>
</evidence>
<feature type="chain" id="PRO_5011673162" evidence="2">
    <location>
        <begin position="32"/>
        <end position="203"/>
    </location>
</feature>
<sequence>MLPVSSPAFSRVFTALFGLTIVCSALPTAHAQTPAAAATRPDGATAESTETAEPGEGSGAARLPLPRFVSLKAARVNLRVGPGKDYAVSWLYLKPGLPVEIIQEYDLWRRIRDAEGTEGWVHRSLLSGDRTALAAPWLKGKKEATIAMHRSAATDGPVVAEMEPGVVTKVRECSFGWCQVEAAGRKGFVAQNEIWGVYPDERF</sequence>
<dbReference type="EMBL" id="FNIT01000005">
    <property type="protein sequence ID" value="SDO31500.1"/>
    <property type="molecule type" value="Genomic_DNA"/>
</dbReference>
<organism evidence="4 5">
    <name type="scientific">Aureimonas jatrophae</name>
    <dbReference type="NCBI Taxonomy" id="1166073"/>
    <lineage>
        <taxon>Bacteria</taxon>
        <taxon>Pseudomonadati</taxon>
        <taxon>Pseudomonadota</taxon>
        <taxon>Alphaproteobacteria</taxon>
        <taxon>Hyphomicrobiales</taxon>
        <taxon>Aurantimonadaceae</taxon>
        <taxon>Aureimonas</taxon>
    </lineage>
</organism>
<evidence type="ECO:0000259" key="3">
    <source>
        <dbReference type="SMART" id="SM00287"/>
    </source>
</evidence>
<dbReference type="Gene3D" id="2.30.30.40">
    <property type="entry name" value="SH3 Domains"/>
    <property type="match status" value="1"/>
</dbReference>
<reference evidence="4 5" key="1">
    <citation type="submission" date="2016-10" db="EMBL/GenBank/DDBJ databases">
        <authorList>
            <person name="de Groot N.N."/>
        </authorList>
    </citation>
    <scope>NUCLEOTIDE SEQUENCE [LARGE SCALE GENOMIC DNA]</scope>
    <source>
        <strain evidence="5">L7-484,KACC 16230,DSM 25025</strain>
    </source>
</reference>
<feature type="domain" description="SH3b" evidence="3">
    <location>
        <begin position="141"/>
        <end position="198"/>
    </location>
</feature>
<gene>
    <name evidence="4" type="ORF">SAMN05192530_105183</name>
</gene>